<gene>
    <name evidence="2" type="ORF">WMY93_033891</name>
</gene>
<feature type="non-terminal residue" evidence="2">
    <location>
        <position position="89"/>
    </location>
</feature>
<name>A0AAW0MFR5_9GOBI</name>
<evidence type="ECO:0000313" key="3">
    <source>
        <dbReference type="Proteomes" id="UP001460270"/>
    </source>
</evidence>
<protein>
    <submittedName>
        <fullName evidence="2">Uncharacterized protein</fullName>
    </submittedName>
</protein>
<keyword evidence="3" id="KW-1185">Reference proteome</keyword>
<dbReference type="AlphaFoldDB" id="A0AAW0MFR5"/>
<evidence type="ECO:0000313" key="2">
    <source>
        <dbReference type="EMBL" id="KAK7879324.1"/>
    </source>
</evidence>
<reference evidence="3" key="1">
    <citation type="submission" date="2024-04" db="EMBL/GenBank/DDBJ databases">
        <title>Salinicola lusitanus LLJ914,a marine bacterium isolated from the Okinawa Trough.</title>
        <authorList>
            <person name="Li J."/>
        </authorList>
    </citation>
    <scope>NUCLEOTIDE SEQUENCE [LARGE SCALE GENOMIC DNA]</scope>
</reference>
<feature type="compositionally biased region" description="Basic residues" evidence="1">
    <location>
        <begin position="61"/>
        <end position="70"/>
    </location>
</feature>
<accession>A0AAW0MFR5</accession>
<comment type="caution">
    <text evidence="2">The sequence shown here is derived from an EMBL/GenBank/DDBJ whole genome shotgun (WGS) entry which is preliminary data.</text>
</comment>
<feature type="region of interest" description="Disordered" evidence="1">
    <location>
        <begin position="1"/>
        <end position="89"/>
    </location>
</feature>
<dbReference type="EMBL" id="JBBPFD010000286">
    <property type="protein sequence ID" value="KAK7879324.1"/>
    <property type="molecule type" value="Genomic_DNA"/>
</dbReference>
<sequence>MNRTERGKRSGGDGEREKQKIYLQEKTYTRHRRTPRWVQSLEQKHSHLKKLCAFNGEREKKRSRKRKRKPQAKDQSVVQVKVKRRENFN</sequence>
<organism evidence="2 3">
    <name type="scientific">Mugilogobius chulae</name>
    <name type="common">yellowstripe goby</name>
    <dbReference type="NCBI Taxonomy" id="88201"/>
    <lineage>
        <taxon>Eukaryota</taxon>
        <taxon>Metazoa</taxon>
        <taxon>Chordata</taxon>
        <taxon>Craniata</taxon>
        <taxon>Vertebrata</taxon>
        <taxon>Euteleostomi</taxon>
        <taxon>Actinopterygii</taxon>
        <taxon>Neopterygii</taxon>
        <taxon>Teleostei</taxon>
        <taxon>Neoteleostei</taxon>
        <taxon>Acanthomorphata</taxon>
        <taxon>Gobiaria</taxon>
        <taxon>Gobiiformes</taxon>
        <taxon>Gobioidei</taxon>
        <taxon>Gobiidae</taxon>
        <taxon>Gobionellinae</taxon>
        <taxon>Mugilogobius</taxon>
    </lineage>
</organism>
<proteinExistence type="predicted"/>
<dbReference type="Proteomes" id="UP001460270">
    <property type="component" value="Unassembled WGS sequence"/>
</dbReference>
<evidence type="ECO:0000256" key="1">
    <source>
        <dbReference type="SAM" id="MobiDB-lite"/>
    </source>
</evidence>
<feature type="compositionally biased region" description="Basic and acidic residues" evidence="1">
    <location>
        <begin position="1"/>
        <end position="20"/>
    </location>
</feature>